<evidence type="ECO:0000313" key="3">
    <source>
        <dbReference type="EMBL" id="KOS16229.1"/>
    </source>
</evidence>
<dbReference type="Gene3D" id="3.10.180.10">
    <property type="entry name" value="2,3-Dihydroxybiphenyl 1,2-Dioxygenase, domain 1"/>
    <property type="match status" value="1"/>
</dbReference>
<dbReference type="SUPFAM" id="SSF54593">
    <property type="entry name" value="Glyoxalase/Bleomycin resistance protein/Dihydroxybiphenyl dioxygenase"/>
    <property type="match status" value="1"/>
</dbReference>
<accession>A0A0N0RSP9</accession>
<evidence type="ECO:0000313" key="4">
    <source>
        <dbReference type="Proteomes" id="UP000037751"/>
    </source>
</evidence>
<dbReference type="InterPro" id="IPR004360">
    <property type="entry name" value="Glyas_Fos-R_dOase_dom"/>
</dbReference>
<name>A0A0N0RSP9_9BASI</name>
<feature type="region of interest" description="Disordered" evidence="1">
    <location>
        <begin position="1"/>
        <end position="92"/>
    </location>
</feature>
<comment type="caution">
    <text evidence="3">The sequence shown here is derived from an EMBL/GenBank/DDBJ whole genome shotgun (WGS) entry which is preliminary data.</text>
</comment>
<dbReference type="OrthoDB" id="1077582at2759"/>
<feature type="domain" description="Glyoxalase/fosfomycin resistance/dioxygenase" evidence="2">
    <location>
        <begin position="106"/>
        <end position="254"/>
    </location>
</feature>
<feature type="compositionally biased region" description="Low complexity" evidence="1">
    <location>
        <begin position="61"/>
        <end position="76"/>
    </location>
</feature>
<protein>
    <recommendedName>
        <fullName evidence="2">Glyoxalase/fosfomycin resistance/dioxygenase domain-containing protein</fullName>
    </recommendedName>
</protein>
<dbReference type="VEuPathDB" id="FungiDB:Malapachy_3410"/>
<dbReference type="Pfam" id="PF00903">
    <property type="entry name" value="Glyoxalase"/>
    <property type="match status" value="1"/>
</dbReference>
<dbReference type="EMBL" id="LGAV01000001">
    <property type="protein sequence ID" value="KOS16229.1"/>
    <property type="molecule type" value="Genomic_DNA"/>
</dbReference>
<evidence type="ECO:0000256" key="1">
    <source>
        <dbReference type="SAM" id="MobiDB-lite"/>
    </source>
</evidence>
<evidence type="ECO:0000259" key="2">
    <source>
        <dbReference type="Pfam" id="PF00903"/>
    </source>
</evidence>
<dbReference type="RefSeq" id="XP_017993861.1">
    <property type="nucleotide sequence ID" value="XM_018137880.1"/>
</dbReference>
<dbReference type="InterPro" id="IPR029068">
    <property type="entry name" value="Glyas_Bleomycin-R_OHBP_Dase"/>
</dbReference>
<gene>
    <name evidence="3" type="ORF">Malapachy_3410</name>
</gene>
<dbReference type="GeneID" id="28729756"/>
<keyword evidence="4" id="KW-1185">Reference proteome</keyword>
<dbReference type="AlphaFoldDB" id="A0A0N0RSP9"/>
<reference evidence="3 4" key="1">
    <citation type="submission" date="2015-07" db="EMBL/GenBank/DDBJ databases">
        <title>Draft Genome Sequence of Malassezia furfur CBS1878 and Malassezia pachydermatis CBS1879.</title>
        <authorList>
            <person name="Triana S."/>
            <person name="Ohm R."/>
            <person name="Gonzalez A."/>
            <person name="DeCock H."/>
            <person name="Restrepo S."/>
            <person name="Celis A."/>
        </authorList>
    </citation>
    <scope>NUCLEOTIDE SEQUENCE [LARGE SCALE GENOMIC DNA]</scope>
    <source>
        <strain evidence="3 4">CBS 1879</strain>
    </source>
</reference>
<dbReference type="Proteomes" id="UP000037751">
    <property type="component" value="Unassembled WGS sequence"/>
</dbReference>
<organism evidence="3 4">
    <name type="scientific">Malassezia pachydermatis</name>
    <dbReference type="NCBI Taxonomy" id="77020"/>
    <lineage>
        <taxon>Eukaryota</taxon>
        <taxon>Fungi</taxon>
        <taxon>Dikarya</taxon>
        <taxon>Basidiomycota</taxon>
        <taxon>Ustilaginomycotina</taxon>
        <taxon>Malasseziomycetes</taxon>
        <taxon>Malasseziales</taxon>
        <taxon>Malasseziaceae</taxon>
        <taxon>Malassezia</taxon>
    </lineage>
</organism>
<proteinExistence type="predicted"/>
<sequence length="260" mass="27979">MASSKPPSLSMRRNAGLSLSSLGAPTSFRMQPGEGDTRPISTNMSLAQAALPAGVTASTDPQSSASSVAPAMPAHAWDSDTDTDVDRPPPVQRRPVATMLLSIPCLRVSSMKDAVSFYTDVLGFVRYGPKDKTQMRLFRGAPGATPSASGLPQQGSKAPLPGVHLLLRLPASCTPAMRADVVRHSVQPQSLWLMVSDVDAFFTEAALKLQKAMAAQQGYFPEHNYHEARILDRPQNTPWGTREFRLVDPDGNTLIISADR</sequence>